<organism evidence="2 4">
    <name type="scientific">Streptomyces virginiae</name>
    <name type="common">Streptomyces cinnamonensis</name>
    <dbReference type="NCBI Taxonomy" id="1961"/>
    <lineage>
        <taxon>Bacteria</taxon>
        <taxon>Bacillati</taxon>
        <taxon>Actinomycetota</taxon>
        <taxon>Actinomycetes</taxon>
        <taxon>Kitasatosporales</taxon>
        <taxon>Streptomycetaceae</taxon>
        <taxon>Streptomyces</taxon>
    </lineage>
</organism>
<dbReference type="EMBL" id="CP108090">
    <property type="protein sequence ID" value="WUQ17635.1"/>
    <property type="molecule type" value="Genomic_DNA"/>
</dbReference>
<evidence type="ECO:0000313" key="4">
    <source>
        <dbReference type="Proteomes" id="UP001432039"/>
    </source>
</evidence>
<sequence length="165" mass="16656">MPARPPAPYGTSSSAAPAAGIEVTYTPEAGVTVTGTTFGDGAAPVLRTHGFDWSREAAHWYVKGTQGDQSGAGLIAAQALRTAGIAVTADLPELPADTVLPTTSAPAPAEDIPEDDVPEDFAGIVLRHTRAGGTLAEGTARGGRPQLLSGVNARAGSSPLYPSLL</sequence>
<proteinExistence type="predicted"/>
<accession>A0ABZ1T513</accession>
<keyword evidence="4" id="KW-1185">Reference proteome</keyword>
<dbReference type="RefSeq" id="WP_328959543.1">
    <property type="nucleotide sequence ID" value="NZ_CP108090.1"/>
</dbReference>
<gene>
    <name evidence="2" type="ORF">OG517_00035</name>
    <name evidence="3" type="ORF">OG517_43135</name>
</gene>
<evidence type="ECO:0000256" key="1">
    <source>
        <dbReference type="SAM" id="MobiDB-lite"/>
    </source>
</evidence>
<feature type="region of interest" description="Disordered" evidence="1">
    <location>
        <begin position="96"/>
        <end position="115"/>
    </location>
</feature>
<dbReference type="Proteomes" id="UP001432039">
    <property type="component" value="Chromosome"/>
</dbReference>
<name>A0ABZ1T513_STRVG</name>
<protein>
    <submittedName>
        <fullName evidence="2">Uncharacterized protein</fullName>
    </submittedName>
</protein>
<reference evidence="2" key="1">
    <citation type="submission" date="2022-10" db="EMBL/GenBank/DDBJ databases">
        <title>The complete genomes of actinobacterial strains from the NBC collection.</title>
        <authorList>
            <person name="Joergensen T.S."/>
            <person name="Alvarez Arevalo M."/>
            <person name="Sterndorff E.B."/>
            <person name="Faurdal D."/>
            <person name="Vuksanovic O."/>
            <person name="Mourched A.-S."/>
            <person name="Charusanti P."/>
            <person name="Shaw S."/>
            <person name="Blin K."/>
            <person name="Weber T."/>
        </authorList>
    </citation>
    <scope>NUCLEOTIDE SEQUENCE</scope>
    <source>
        <strain evidence="2">NBC_00248</strain>
    </source>
</reference>
<feature type="region of interest" description="Disordered" evidence="1">
    <location>
        <begin position="133"/>
        <end position="165"/>
    </location>
</feature>
<dbReference type="EMBL" id="CP108090">
    <property type="protein sequence ID" value="WUQ09972.1"/>
    <property type="molecule type" value="Genomic_DNA"/>
</dbReference>
<evidence type="ECO:0000313" key="2">
    <source>
        <dbReference type="EMBL" id="WUQ09972.1"/>
    </source>
</evidence>
<evidence type="ECO:0000313" key="3">
    <source>
        <dbReference type="EMBL" id="WUQ17635.1"/>
    </source>
</evidence>